<dbReference type="GO" id="GO:0016616">
    <property type="term" value="F:oxidoreductase activity, acting on the CH-OH group of donors, NAD or NADP as acceptor"/>
    <property type="evidence" value="ECO:0007669"/>
    <property type="project" value="TreeGrafter"/>
</dbReference>
<dbReference type="PANTHER" id="PTHR42760:SF96">
    <property type="entry name" value="3-OXOACYL-[ACYL-CARRIER-PROTEIN] REDUCTASE FABG"/>
    <property type="match status" value="1"/>
</dbReference>
<dbReference type="InterPro" id="IPR002347">
    <property type="entry name" value="SDR_fam"/>
</dbReference>
<proteinExistence type="inferred from homology"/>
<evidence type="ECO:0000259" key="2">
    <source>
        <dbReference type="SMART" id="SM00822"/>
    </source>
</evidence>
<dbReference type="GO" id="GO:0030497">
    <property type="term" value="P:fatty acid elongation"/>
    <property type="evidence" value="ECO:0007669"/>
    <property type="project" value="TreeGrafter"/>
</dbReference>
<evidence type="ECO:0000256" key="1">
    <source>
        <dbReference type="ARBA" id="ARBA00006484"/>
    </source>
</evidence>
<protein>
    <recommendedName>
        <fullName evidence="2">Ketoreductase domain-containing protein</fullName>
    </recommendedName>
</protein>
<dbReference type="PRINTS" id="PR00081">
    <property type="entry name" value="GDHRDH"/>
</dbReference>
<gene>
    <name evidence="3" type="ORF">METZ01_LOCUS29031</name>
</gene>
<accession>A0A381QDM0</accession>
<dbReference type="InterPro" id="IPR057326">
    <property type="entry name" value="KR_dom"/>
</dbReference>
<dbReference type="CDD" id="cd05233">
    <property type="entry name" value="SDR_c"/>
    <property type="match status" value="1"/>
</dbReference>
<dbReference type="InterPro" id="IPR036291">
    <property type="entry name" value="NAD(P)-bd_dom_sf"/>
</dbReference>
<name>A0A381QDM0_9ZZZZ</name>
<sequence length="272" mass="28418">MHEYVIYSLGGKTMPTRTVLVTGAARGIGKGIADAFLRAGHQVMIADLATSPDWNYDLASDNAMKETLDDLSPLGEVAGVDVDVTQEASCQRAIDKTLETFGQVDVLVNNAGVVDSGPIESFSEATWDRIFAVNVKGIFLMSKTALPALKASSDAAIVSTASIAGKRGSANLAAYCASKFAAVGLTQSMAQEFAPFGIRVNAICPGVVGTAMWLDHLMANQGAAAFDNRMTDMMPLGRPQTADDMGQAAVYLATAPNVTGISLNVAGGFEMN</sequence>
<dbReference type="PROSITE" id="PS00061">
    <property type="entry name" value="ADH_SHORT"/>
    <property type="match status" value="1"/>
</dbReference>
<dbReference type="AlphaFoldDB" id="A0A381QDM0"/>
<dbReference type="Pfam" id="PF00106">
    <property type="entry name" value="adh_short"/>
    <property type="match status" value="1"/>
</dbReference>
<feature type="domain" description="Ketoreductase" evidence="2">
    <location>
        <begin position="17"/>
        <end position="216"/>
    </location>
</feature>
<dbReference type="PRINTS" id="PR00080">
    <property type="entry name" value="SDRFAMILY"/>
</dbReference>
<comment type="similarity">
    <text evidence="1">Belongs to the short-chain dehydrogenases/reductases (SDR) family.</text>
</comment>
<dbReference type="PANTHER" id="PTHR42760">
    <property type="entry name" value="SHORT-CHAIN DEHYDROGENASES/REDUCTASES FAMILY MEMBER"/>
    <property type="match status" value="1"/>
</dbReference>
<reference evidence="3" key="1">
    <citation type="submission" date="2018-05" db="EMBL/GenBank/DDBJ databases">
        <authorList>
            <person name="Lanie J.A."/>
            <person name="Ng W.-L."/>
            <person name="Kazmierczak K.M."/>
            <person name="Andrzejewski T.M."/>
            <person name="Davidsen T.M."/>
            <person name="Wayne K.J."/>
            <person name="Tettelin H."/>
            <person name="Glass J.I."/>
            <person name="Rusch D."/>
            <person name="Podicherti R."/>
            <person name="Tsui H.-C.T."/>
            <person name="Winkler M.E."/>
        </authorList>
    </citation>
    <scope>NUCLEOTIDE SEQUENCE</scope>
</reference>
<organism evidence="3">
    <name type="scientific">marine metagenome</name>
    <dbReference type="NCBI Taxonomy" id="408172"/>
    <lineage>
        <taxon>unclassified sequences</taxon>
        <taxon>metagenomes</taxon>
        <taxon>ecological metagenomes</taxon>
    </lineage>
</organism>
<evidence type="ECO:0000313" key="3">
    <source>
        <dbReference type="EMBL" id="SUZ76177.1"/>
    </source>
</evidence>
<dbReference type="EMBL" id="UINC01001268">
    <property type="protein sequence ID" value="SUZ76177.1"/>
    <property type="molecule type" value="Genomic_DNA"/>
</dbReference>
<dbReference type="SMART" id="SM00822">
    <property type="entry name" value="PKS_KR"/>
    <property type="match status" value="1"/>
</dbReference>
<dbReference type="InterPro" id="IPR020904">
    <property type="entry name" value="Sc_DH/Rdtase_CS"/>
</dbReference>
<dbReference type="FunFam" id="3.40.50.720:FF:000084">
    <property type="entry name" value="Short-chain dehydrogenase reductase"/>
    <property type="match status" value="1"/>
</dbReference>
<dbReference type="SUPFAM" id="SSF51735">
    <property type="entry name" value="NAD(P)-binding Rossmann-fold domains"/>
    <property type="match status" value="1"/>
</dbReference>
<dbReference type="Gene3D" id="3.40.50.720">
    <property type="entry name" value="NAD(P)-binding Rossmann-like Domain"/>
    <property type="match status" value="1"/>
</dbReference>